<organism evidence="1 2">
    <name type="scientific">Methanophagales virus GBV301</name>
    <dbReference type="NCBI Taxonomy" id="2999280"/>
    <lineage>
        <taxon>Viruses</taxon>
        <taxon>Duplodnaviria</taxon>
        <taxon>Heunggongvirae</taxon>
        <taxon>Uroviricota</taxon>
        <taxon>Caudoviricetes</taxon>
        <taxon>Nakonvirales</taxon>
        <taxon>Ekchuahviridae</taxon>
        <taxon>Kukulkanvirus</taxon>
        <taxon>Kukulkanvirus guaymasense</taxon>
    </lineage>
</organism>
<evidence type="ECO:0000313" key="2">
    <source>
        <dbReference type="Proteomes" id="UP001156259"/>
    </source>
</evidence>
<accession>A0A9E8V7W5</accession>
<dbReference type="EMBL" id="OP880252">
    <property type="protein sequence ID" value="WAE39482.1"/>
    <property type="molecule type" value="Genomic_DNA"/>
</dbReference>
<keyword evidence="2" id="KW-1185">Reference proteome</keyword>
<gene>
    <name evidence="1" type="ORF">LDLAKGPJ_00058</name>
</gene>
<evidence type="ECO:0000313" key="1">
    <source>
        <dbReference type="EMBL" id="WAE39482.1"/>
    </source>
</evidence>
<name>A0A9E8V7W5_9CAUD</name>
<reference evidence="1 2" key="1">
    <citation type="submission" date="2022-10" db="EMBL/GenBank/DDBJ databases">
        <title>Evolutionary Diversification of Methanotrophic Ca. Methanophagales (ANME-1) and Their Expansive Virome.</title>
        <authorList>
            <person name="Laso-Perez R."/>
            <person name="Wu F."/>
            <person name="Cremiere A."/>
            <person name="Speth D.R."/>
            <person name="Magyar J.S."/>
            <person name="Krupovic M."/>
            <person name="Orphan V.J."/>
        </authorList>
    </citation>
    <scope>NUCLEOTIDE SEQUENCE [LARGE SCALE GENOMIC DNA]</scope>
</reference>
<protein>
    <submittedName>
        <fullName evidence="1">Uncharacterized protein</fullName>
    </submittedName>
</protein>
<proteinExistence type="predicted"/>
<dbReference type="Proteomes" id="UP001156259">
    <property type="component" value="Segment"/>
</dbReference>
<sequence length="97" mass="11475">MQTFLRYIKPNKSIVEEKGQLKDIEKEIIISATDGTLTVFREGAEEIYNRLIQRYGEFIDDYVNLELEGNEEVIDALDNAMKEMGYVRWEKLRRVLE</sequence>